<feature type="transmembrane region" description="Helical" evidence="8">
    <location>
        <begin position="52"/>
        <end position="75"/>
    </location>
</feature>
<evidence type="ECO:0000256" key="2">
    <source>
        <dbReference type="ARBA" id="ARBA00022448"/>
    </source>
</evidence>
<dbReference type="PANTHER" id="PTHR32196">
    <property type="entry name" value="ABC TRANSPORTER PERMEASE PROTEIN YPHD-RELATED-RELATED"/>
    <property type="match status" value="1"/>
</dbReference>
<sequence>MSGRLKAKVARAAESGAVVWLIVLVLALFASIQSSGFGTFANLSNVSRQGSLLAIVALGVFVVVLLGHYDVSIAANAKVSSICAALTMNGLDANLAVGVAVGLGVGLLIGVVNAILVVRLKVESFIATLGTGTILTGLAVFVAPTPVGKAAPSLSAFYQQRVGGLYVVVLVIALLWIATWFVLRRTVPGRHVFAVGADSHVAEMSGIAVTKIQVSGFLASGLLGGLAGLFVLASAGLGDANAAAGLEFTALATVVIGGASLDGGRGKLLGLLGGVVLFALIGNIFNMLRIDVWYQELLRGLVILVAAAMFAGGARTIVRRRPRAARPA</sequence>
<keyword evidence="2" id="KW-0813">Transport</keyword>
<evidence type="ECO:0000313" key="9">
    <source>
        <dbReference type="EMBL" id="MBO3084737.1"/>
    </source>
</evidence>
<dbReference type="Proteomes" id="UP000678317">
    <property type="component" value="Unassembled WGS sequence"/>
</dbReference>
<evidence type="ECO:0000256" key="4">
    <source>
        <dbReference type="ARBA" id="ARBA00022519"/>
    </source>
</evidence>
<dbReference type="Pfam" id="PF02653">
    <property type="entry name" value="BPD_transp_2"/>
    <property type="match status" value="1"/>
</dbReference>
<evidence type="ECO:0000256" key="3">
    <source>
        <dbReference type="ARBA" id="ARBA00022475"/>
    </source>
</evidence>
<dbReference type="PANTHER" id="PTHR32196:SF21">
    <property type="entry name" value="ABC TRANSPORTER PERMEASE PROTEIN YPHD-RELATED"/>
    <property type="match status" value="1"/>
</dbReference>
<dbReference type="RefSeq" id="WP_208214532.1">
    <property type="nucleotide sequence ID" value="NZ_CP074404.1"/>
</dbReference>
<evidence type="ECO:0000256" key="8">
    <source>
        <dbReference type="SAM" id="Phobius"/>
    </source>
</evidence>
<evidence type="ECO:0000313" key="10">
    <source>
        <dbReference type="Proteomes" id="UP000678317"/>
    </source>
</evidence>
<keyword evidence="7 8" id="KW-0472">Membrane</keyword>
<keyword evidence="5 8" id="KW-0812">Transmembrane</keyword>
<gene>
    <name evidence="9" type="ORF">J4035_08805</name>
</gene>
<reference evidence="9 10" key="1">
    <citation type="submission" date="2021-03" db="EMBL/GenBank/DDBJ databases">
        <title>novel species in genus Cellulomonas.</title>
        <authorList>
            <person name="Zhang G."/>
        </authorList>
    </citation>
    <scope>NUCLEOTIDE SEQUENCE [LARGE SCALE GENOMIC DNA]</scope>
    <source>
        <strain evidence="10">zg-ZUI188</strain>
    </source>
</reference>
<comment type="caution">
    <text evidence="9">The sequence shown here is derived from an EMBL/GenBank/DDBJ whole genome shotgun (WGS) entry which is preliminary data.</text>
</comment>
<feature type="transmembrane region" description="Helical" evidence="8">
    <location>
        <begin position="125"/>
        <end position="143"/>
    </location>
</feature>
<evidence type="ECO:0000256" key="1">
    <source>
        <dbReference type="ARBA" id="ARBA00004651"/>
    </source>
</evidence>
<feature type="transmembrane region" description="Helical" evidence="8">
    <location>
        <begin position="20"/>
        <end position="40"/>
    </location>
</feature>
<dbReference type="InterPro" id="IPR001851">
    <property type="entry name" value="ABC_transp_permease"/>
</dbReference>
<comment type="subcellular location">
    <subcellularLocation>
        <location evidence="1">Cell membrane</location>
        <topology evidence="1">Multi-pass membrane protein</topology>
    </subcellularLocation>
</comment>
<keyword evidence="10" id="KW-1185">Reference proteome</keyword>
<keyword evidence="6 8" id="KW-1133">Transmembrane helix</keyword>
<feature type="transmembrane region" description="Helical" evidence="8">
    <location>
        <begin position="297"/>
        <end position="318"/>
    </location>
</feature>
<feature type="transmembrane region" description="Helical" evidence="8">
    <location>
        <begin position="268"/>
        <end position="285"/>
    </location>
</feature>
<name>A0ABS3SGG1_9CELL</name>
<evidence type="ECO:0000256" key="5">
    <source>
        <dbReference type="ARBA" id="ARBA00022692"/>
    </source>
</evidence>
<keyword evidence="3" id="KW-1003">Cell membrane</keyword>
<protein>
    <submittedName>
        <fullName evidence="9">ABC transporter permease</fullName>
    </submittedName>
</protein>
<organism evidence="9 10">
    <name type="scientific">Cellulomonas fengjieae</name>
    <dbReference type="NCBI Taxonomy" id="2819978"/>
    <lineage>
        <taxon>Bacteria</taxon>
        <taxon>Bacillati</taxon>
        <taxon>Actinomycetota</taxon>
        <taxon>Actinomycetes</taxon>
        <taxon>Micrococcales</taxon>
        <taxon>Cellulomonadaceae</taxon>
        <taxon>Cellulomonas</taxon>
    </lineage>
</organism>
<accession>A0ABS3SGG1</accession>
<proteinExistence type="predicted"/>
<feature type="transmembrane region" description="Helical" evidence="8">
    <location>
        <begin position="95"/>
        <end position="118"/>
    </location>
</feature>
<dbReference type="CDD" id="cd06579">
    <property type="entry name" value="TM_PBP1_transp_AraH_like"/>
    <property type="match status" value="1"/>
</dbReference>
<dbReference type="EMBL" id="JAGFBM010000003">
    <property type="protein sequence ID" value="MBO3084737.1"/>
    <property type="molecule type" value="Genomic_DNA"/>
</dbReference>
<feature type="transmembrane region" description="Helical" evidence="8">
    <location>
        <begin position="214"/>
        <end position="236"/>
    </location>
</feature>
<feature type="transmembrane region" description="Helical" evidence="8">
    <location>
        <begin position="163"/>
        <end position="183"/>
    </location>
</feature>
<feature type="transmembrane region" description="Helical" evidence="8">
    <location>
        <begin position="242"/>
        <end position="261"/>
    </location>
</feature>
<evidence type="ECO:0000256" key="7">
    <source>
        <dbReference type="ARBA" id="ARBA00023136"/>
    </source>
</evidence>
<keyword evidence="4" id="KW-0997">Cell inner membrane</keyword>
<evidence type="ECO:0000256" key="6">
    <source>
        <dbReference type="ARBA" id="ARBA00022989"/>
    </source>
</evidence>